<name>A0A2S7FCF5_CLOBU</name>
<feature type="region of interest" description="Disordered" evidence="8">
    <location>
        <begin position="162"/>
        <end position="190"/>
    </location>
</feature>
<sequence length="203" mass="23916">MKLTPMDINNKEFKRALRGYCADEVDEFLDQIVENYEELYKENANMKEKITNLNEKVEHYSKIEATIQNTLLLAQNAAEQAKNSAKKEAEMMVKNANETAQKVMDKAHNDVISINDEYERVKQEFIKFRAKYRNFMNTQLETFDDLEKDFIKNYNVSEPIEEDELCEKEASVSMDENEKERDDASKESFNEDLNEIKSFFVNE</sequence>
<dbReference type="Gene3D" id="6.10.250.660">
    <property type="match status" value="1"/>
</dbReference>
<dbReference type="PANTHER" id="PTHR35794:SF2">
    <property type="entry name" value="CELL DIVISION PROTEIN DIVIVA"/>
    <property type="match status" value="1"/>
</dbReference>
<keyword evidence="4 9" id="KW-0132">Cell division</keyword>
<evidence type="ECO:0000256" key="3">
    <source>
        <dbReference type="ARBA" id="ARBA00022490"/>
    </source>
</evidence>
<reference evidence="9 10" key="1">
    <citation type="submission" date="2016-01" db="EMBL/GenBank/DDBJ databases">
        <title>Characterization of the Clostridium difficile lineages that are prevalent in Hong Kong and China.</title>
        <authorList>
            <person name="Kwok J.S.-L."/>
            <person name="Lam W.-Y."/>
            <person name="Ip M."/>
            <person name="Chan T.-F."/>
            <person name="Hawkey P.M."/>
            <person name="Tsui S.K.-W."/>
        </authorList>
    </citation>
    <scope>NUCLEOTIDE SEQUENCE [LARGE SCALE GENOMIC DNA]</scope>
    <source>
        <strain evidence="9 10">300064</strain>
    </source>
</reference>
<evidence type="ECO:0000256" key="2">
    <source>
        <dbReference type="ARBA" id="ARBA00009008"/>
    </source>
</evidence>
<evidence type="ECO:0000256" key="8">
    <source>
        <dbReference type="SAM" id="MobiDB-lite"/>
    </source>
</evidence>
<evidence type="ECO:0000256" key="7">
    <source>
        <dbReference type="SAM" id="Coils"/>
    </source>
</evidence>
<feature type="coiled-coil region" evidence="7">
    <location>
        <begin position="29"/>
        <end position="124"/>
    </location>
</feature>
<gene>
    <name evidence="9" type="ORF">AWN73_02140</name>
</gene>
<protein>
    <submittedName>
        <fullName evidence="9">Cell division protein DivIVA</fullName>
    </submittedName>
</protein>
<evidence type="ECO:0000256" key="1">
    <source>
        <dbReference type="ARBA" id="ARBA00004496"/>
    </source>
</evidence>
<evidence type="ECO:0000256" key="4">
    <source>
        <dbReference type="ARBA" id="ARBA00022618"/>
    </source>
</evidence>
<evidence type="ECO:0000313" key="10">
    <source>
        <dbReference type="Proteomes" id="UP000238081"/>
    </source>
</evidence>
<dbReference type="InterPro" id="IPR007793">
    <property type="entry name" value="DivIVA_fam"/>
</dbReference>
<keyword evidence="6" id="KW-0131">Cell cycle</keyword>
<proteinExistence type="inferred from homology"/>
<dbReference type="NCBIfam" id="TIGR03544">
    <property type="entry name" value="DivI1A_domain"/>
    <property type="match status" value="1"/>
</dbReference>
<evidence type="ECO:0000256" key="6">
    <source>
        <dbReference type="ARBA" id="ARBA00023306"/>
    </source>
</evidence>
<feature type="compositionally biased region" description="Basic and acidic residues" evidence="8">
    <location>
        <begin position="176"/>
        <end position="189"/>
    </location>
</feature>
<dbReference type="AlphaFoldDB" id="A0A2S7FCF5"/>
<comment type="similarity">
    <text evidence="2">Belongs to the DivIVA family.</text>
</comment>
<dbReference type="PANTHER" id="PTHR35794">
    <property type="entry name" value="CELL DIVISION PROTEIN DIVIVA"/>
    <property type="match status" value="1"/>
</dbReference>
<evidence type="ECO:0000256" key="5">
    <source>
        <dbReference type="ARBA" id="ARBA00023054"/>
    </source>
</evidence>
<accession>A0A2S7FCF5</accession>
<keyword evidence="5 7" id="KW-0175">Coiled coil</keyword>
<keyword evidence="3" id="KW-0963">Cytoplasm</keyword>
<dbReference type="InterPro" id="IPR019933">
    <property type="entry name" value="DivIVA_domain"/>
</dbReference>
<comment type="caution">
    <text evidence="9">The sequence shown here is derived from an EMBL/GenBank/DDBJ whole genome shotgun (WGS) entry which is preliminary data.</text>
</comment>
<comment type="subcellular location">
    <subcellularLocation>
        <location evidence="1">Cytoplasm</location>
    </subcellularLocation>
</comment>
<organism evidence="9 10">
    <name type="scientific">Clostridium butyricum</name>
    <dbReference type="NCBI Taxonomy" id="1492"/>
    <lineage>
        <taxon>Bacteria</taxon>
        <taxon>Bacillati</taxon>
        <taxon>Bacillota</taxon>
        <taxon>Clostridia</taxon>
        <taxon>Eubacteriales</taxon>
        <taxon>Clostridiaceae</taxon>
        <taxon>Clostridium</taxon>
    </lineage>
</organism>
<dbReference type="Proteomes" id="UP000238081">
    <property type="component" value="Unassembled WGS sequence"/>
</dbReference>
<evidence type="ECO:0000313" key="9">
    <source>
        <dbReference type="EMBL" id="PPV15908.1"/>
    </source>
</evidence>
<dbReference type="RefSeq" id="WP_003408167.1">
    <property type="nucleotide sequence ID" value="NZ_CANCWB010000001.1"/>
</dbReference>
<dbReference type="EMBL" id="LRDH01000096">
    <property type="protein sequence ID" value="PPV15908.1"/>
    <property type="molecule type" value="Genomic_DNA"/>
</dbReference>
<dbReference type="Pfam" id="PF05103">
    <property type="entry name" value="DivIVA"/>
    <property type="match status" value="1"/>
</dbReference>
<dbReference type="GO" id="GO:0005737">
    <property type="term" value="C:cytoplasm"/>
    <property type="evidence" value="ECO:0007669"/>
    <property type="project" value="UniProtKB-SubCell"/>
</dbReference>
<dbReference type="GO" id="GO:0051301">
    <property type="term" value="P:cell division"/>
    <property type="evidence" value="ECO:0007669"/>
    <property type="project" value="UniProtKB-KW"/>
</dbReference>